<evidence type="ECO:0000313" key="11">
    <source>
        <dbReference type="Proteomes" id="UP001153069"/>
    </source>
</evidence>
<comment type="similarity">
    <text evidence="3">Belongs to the wax synthase family.</text>
</comment>
<feature type="transmembrane region" description="Helical" evidence="8">
    <location>
        <begin position="192"/>
        <end position="212"/>
    </location>
</feature>
<evidence type="ECO:0000256" key="4">
    <source>
        <dbReference type="ARBA" id="ARBA00022679"/>
    </source>
</evidence>
<keyword evidence="7 8" id="KW-0472">Membrane</keyword>
<feature type="domain" description="Wax synthase" evidence="9">
    <location>
        <begin position="281"/>
        <end position="345"/>
    </location>
</feature>
<proteinExistence type="inferred from homology"/>
<accession>A0A9N8E6B2</accession>
<dbReference type="GO" id="GO:0008374">
    <property type="term" value="F:O-acyltransferase activity"/>
    <property type="evidence" value="ECO:0007669"/>
    <property type="project" value="InterPro"/>
</dbReference>
<dbReference type="OrthoDB" id="42845at2759"/>
<dbReference type="Proteomes" id="UP001153069">
    <property type="component" value="Unassembled WGS sequence"/>
</dbReference>
<feature type="transmembrane region" description="Helical" evidence="8">
    <location>
        <begin position="52"/>
        <end position="85"/>
    </location>
</feature>
<keyword evidence="11" id="KW-1185">Reference proteome</keyword>
<name>A0A9N8E6B2_9STRA</name>
<dbReference type="InterPro" id="IPR044851">
    <property type="entry name" value="Wax_synthase"/>
</dbReference>
<feature type="transmembrane region" description="Helical" evidence="8">
    <location>
        <begin position="242"/>
        <end position="260"/>
    </location>
</feature>
<comment type="caution">
    <text evidence="10">The sequence shown here is derived from an EMBL/GenBank/DDBJ whole genome shotgun (WGS) entry which is preliminary data.</text>
</comment>
<dbReference type="PANTHER" id="PTHR31595">
    <property type="entry name" value="LONG-CHAIN-ALCOHOL O-FATTY-ACYLTRANSFERASE 3-RELATED"/>
    <property type="match status" value="1"/>
</dbReference>
<dbReference type="EMBL" id="CAICTM010000717">
    <property type="protein sequence ID" value="CAB9515481.1"/>
    <property type="molecule type" value="Genomic_DNA"/>
</dbReference>
<keyword evidence="6 8" id="KW-1133">Transmembrane helix</keyword>
<feature type="transmembrane region" description="Helical" evidence="8">
    <location>
        <begin position="97"/>
        <end position="119"/>
    </location>
</feature>
<gene>
    <name evidence="10" type="ORF">SEMRO_718_G192240.1</name>
</gene>
<protein>
    <submittedName>
        <fullName evidence="10">Probable long-chain-alcohol O-fatty-acyltransferase</fullName>
    </submittedName>
</protein>
<evidence type="ECO:0000256" key="1">
    <source>
        <dbReference type="ARBA" id="ARBA00004141"/>
    </source>
</evidence>
<evidence type="ECO:0000313" key="10">
    <source>
        <dbReference type="EMBL" id="CAB9515481.1"/>
    </source>
</evidence>
<dbReference type="Pfam" id="PF13813">
    <property type="entry name" value="MBOAT_2"/>
    <property type="match status" value="1"/>
</dbReference>
<evidence type="ECO:0000256" key="8">
    <source>
        <dbReference type="SAM" id="Phobius"/>
    </source>
</evidence>
<evidence type="ECO:0000256" key="3">
    <source>
        <dbReference type="ARBA" id="ARBA00007282"/>
    </source>
</evidence>
<dbReference type="InterPro" id="IPR032805">
    <property type="entry name" value="Wax_synthase_dom"/>
</dbReference>
<evidence type="ECO:0000256" key="2">
    <source>
        <dbReference type="ARBA" id="ARBA00005179"/>
    </source>
</evidence>
<dbReference type="GO" id="GO:0006629">
    <property type="term" value="P:lipid metabolic process"/>
    <property type="evidence" value="ECO:0007669"/>
    <property type="project" value="InterPro"/>
</dbReference>
<dbReference type="PANTHER" id="PTHR31595:SF57">
    <property type="entry name" value="OS04G0481900 PROTEIN"/>
    <property type="match status" value="1"/>
</dbReference>
<comment type="subcellular location">
    <subcellularLocation>
        <location evidence="1">Membrane</location>
        <topology evidence="1">Multi-pass membrane protein</topology>
    </subcellularLocation>
</comment>
<keyword evidence="4" id="KW-0808">Transferase</keyword>
<reference evidence="10" key="1">
    <citation type="submission" date="2020-06" db="EMBL/GenBank/DDBJ databases">
        <authorList>
            <consortium name="Plant Systems Biology data submission"/>
        </authorList>
    </citation>
    <scope>NUCLEOTIDE SEQUENCE</scope>
    <source>
        <strain evidence="10">D6</strain>
    </source>
</reference>
<organism evidence="10 11">
    <name type="scientific">Seminavis robusta</name>
    <dbReference type="NCBI Taxonomy" id="568900"/>
    <lineage>
        <taxon>Eukaryota</taxon>
        <taxon>Sar</taxon>
        <taxon>Stramenopiles</taxon>
        <taxon>Ochrophyta</taxon>
        <taxon>Bacillariophyta</taxon>
        <taxon>Bacillariophyceae</taxon>
        <taxon>Bacillariophycidae</taxon>
        <taxon>Naviculales</taxon>
        <taxon>Naviculaceae</taxon>
        <taxon>Seminavis</taxon>
    </lineage>
</organism>
<comment type="pathway">
    <text evidence="2">Secondary metabolite biosynthesis.</text>
</comment>
<evidence type="ECO:0000256" key="7">
    <source>
        <dbReference type="ARBA" id="ARBA00023136"/>
    </source>
</evidence>
<keyword evidence="5 8" id="KW-0812">Transmembrane</keyword>
<evidence type="ECO:0000259" key="9">
    <source>
        <dbReference type="Pfam" id="PF13813"/>
    </source>
</evidence>
<sequence>MGVHFAFDASWDSLPHTWRAPMEPERMPFFTLPPTTLSIWEGTTISIPEVEFYFFSVAFWLELLVIFVVLIALAIVVGCVLYQYCIKPKRAFTSSSYIVAYGVVLPFWLVLPYMASSYFRVENKIIRFMLTTVVTSISIFRTTAAVHGFSPQHATKSISDFAFYYACPVRATYDTKRQQYQRATRASIRKRVIRFHTSMVIAGVVASIYQMFPNIFPPLSEPSSPDDPVWYDWRQIINPSNLWANVCYAAFFQCYLTLFAESMMFIQVFVTRIDCEETMDNPVFGSTSPSEFWGRRWNRLIHDCLKRGVFLPVKRQFASTTLAVMAAFCASGVFHEWLQITVFPPSWDHYVDDSDGSCHLWGRTGSFSSRHCYTPKYGVSLAFFMWQAVLIAIEFAAMPHCKDLFLNVPAQIKTVMTVIAGGCVAHWFTEPYVHSTFFLDGTVALCTWKLKGN</sequence>
<dbReference type="AlphaFoldDB" id="A0A9N8E6B2"/>
<evidence type="ECO:0000256" key="6">
    <source>
        <dbReference type="ARBA" id="ARBA00022989"/>
    </source>
</evidence>
<dbReference type="GO" id="GO:0016020">
    <property type="term" value="C:membrane"/>
    <property type="evidence" value="ECO:0007669"/>
    <property type="project" value="UniProtKB-SubCell"/>
</dbReference>
<evidence type="ECO:0000256" key="5">
    <source>
        <dbReference type="ARBA" id="ARBA00022692"/>
    </source>
</evidence>
<feature type="transmembrane region" description="Helical" evidence="8">
    <location>
        <begin position="125"/>
        <end position="146"/>
    </location>
</feature>
<feature type="transmembrane region" description="Helical" evidence="8">
    <location>
        <begin position="377"/>
        <end position="397"/>
    </location>
</feature>